<evidence type="ECO:0000313" key="2">
    <source>
        <dbReference type="EMBL" id="KGG84782.1"/>
    </source>
</evidence>
<organism evidence="2 3">
    <name type="scientific">Comamonas thiooxydans</name>
    <dbReference type="NCBI Taxonomy" id="363952"/>
    <lineage>
        <taxon>Bacteria</taxon>
        <taxon>Pseudomonadati</taxon>
        <taxon>Pseudomonadota</taxon>
        <taxon>Betaproteobacteria</taxon>
        <taxon>Burkholderiales</taxon>
        <taxon>Comamonadaceae</taxon>
        <taxon>Comamonas</taxon>
    </lineage>
</organism>
<keyword evidence="1" id="KW-0812">Transmembrane</keyword>
<dbReference type="EMBL" id="AWTN01000124">
    <property type="protein sequence ID" value="KGG84782.1"/>
    <property type="molecule type" value="Genomic_DNA"/>
</dbReference>
<evidence type="ECO:0008006" key="4">
    <source>
        <dbReference type="Google" id="ProtNLM"/>
    </source>
</evidence>
<dbReference type="AlphaFoldDB" id="A0A0E3B8J9"/>
<feature type="transmembrane region" description="Helical" evidence="1">
    <location>
        <begin position="88"/>
        <end position="110"/>
    </location>
</feature>
<dbReference type="InterPro" id="IPR007039">
    <property type="entry name" value="TrbC/VirB2"/>
</dbReference>
<dbReference type="Proteomes" id="UP000029567">
    <property type="component" value="Unassembled WGS sequence"/>
</dbReference>
<keyword evidence="1" id="KW-0472">Membrane</keyword>
<evidence type="ECO:0000313" key="3">
    <source>
        <dbReference type="Proteomes" id="UP000029567"/>
    </source>
</evidence>
<reference evidence="2 3" key="1">
    <citation type="submission" date="2013-09" db="EMBL/GenBank/DDBJ databases">
        <title>High correlation between genotypes and phenotypes of environmental bacteria Comamonas testosteroni strains.</title>
        <authorList>
            <person name="Liu L."/>
            <person name="Zhu W."/>
            <person name="Xia X."/>
            <person name="Xu B."/>
            <person name="Luo M."/>
            <person name="Wang G."/>
        </authorList>
    </citation>
    <scope>NUCLEOTIDE SEQUENCE [LARGE SCALE GENOMIC DNA]</scope>
    <source>
        <strain evidence="2 3">JL14</strain>
    </source>
</reference>
<accession>A0A0E3B8J9</accession>
<keyword evidence="1" id="KW-1133">Transmembrane helix</keyword>
<protein>
    <recommendedName>
        <fullName evidence="4">Conjugal transfer protein TrbC</fullName>
    </recommendedName>
</protein>
<feature type="transmembrane region" description="Helical" evidence="1">
    <location>
        <begin position="58"/>
        <end position="76"/>
    </location>
</feature>
<evidence type="ECO:0000256" key="1">
    <source>
        <dbReference type="SAM" id="Phobius"/>
    </source>
</evidence>
<gene>
    <name evidence="2" type="ORF">P245_23005</name>
</gene>
<dbReference type="Pfam" id="PF04956">
    <property type="entry name" value="TrbC"/>
    <property type="match status" value="1"/>
</dbReference>
<sequence>MNFNQSQKTQQQSRPLRFFAFVLLQFGIAGLAFAGSGGGGLPWEGPLQTLANSLTGPVALGISIIAMAAAGGTLVFGGELGEFTRRALMLVLAISFLVFGAAFMTSLFGVSGALV</sequence>
<dbReference type="RefSeq" id="WP_052088444.1">
    <property type="nucleotide sequence ID" value="NZ_AWTN01000124.1"/>
</dbReference>
<proteinExistence type="predicted"/>
<comment type="caution">
    <text evidence="2">The sequence shown here is derived from an EMBL/GenBank/DDBJ whole genome shotgun (WGS) entry which is preliminary data.</text>
</comment>
<name>A0A0E3B8J9_9BURK</name>